<evidence type="ECO:0000259" key="2">
    <source>
        <dbReference type="PROSITE" id="PS50943"/>
    </source>
</evidence>
<evidence type="ECO:0000313" key="4">
    <source>
        <dbReference type="Proteomes" id="UP000638981"/>
    </source>
</evidence>
<dbReference type="Proteomes" id="UP000638981">
    <property type="component" value="Unassembled WGS sequence"/>
</dbReference>
<dbReference type="Pfam" id="PF13744">
    <property type="entry name" value="HTH_37"/>
    <property type="match status" value="1"/>
</dbReference>
<sequence>MTGRTSFSVLRSRMSPESQAQAHEKSLALKGDMALAELRRAMRLSQEELAAALNINQASVAKMEKRTDMYVGTLRRFIQAMGGELDIIARFPDRSIKIDQFGDR</sequence>
<dbReference type="AlphaFoldDB" id="A0A918WLL5"/>
<keyword evidence="4" id="KW-1185">Reference proteome</keyword>
<dbReference type="SUPFAM" id="SSF47413">
    <property type="entry name" value="lambda repressor-like DNA-binding domains"/>
    <property type="match status" value="1"/>
</dbReference>
<dbReference type="RefSeq" id="WP_189411634.1">
    <property type="nucleotide sequence ID" value="NZ_BMYJ01000006.1"/>
</dbReference>
<feature type="domain" description="HTH cro/C1-type" evidence="2">
    <location>
        <begin position="35"/>
        <end position="88"/>
    </location>
</feature>
<proteinExistence type="predicted"/>
<organism evidence="3 4">
    <name type="scientific">Neogemmobacter tilapiae</name>
    <dbReference type="NCBI Taxonomy" id="875041"/>
    <lineage>
        <taxon>Bacteria</taxon>
        <taxon>Pseudomonadati</taxon>
        <taxon>Pseudomonadota</taxon>
        <taxon>Alphaproteobacteria</taxon>
        <taxon>Rhodobacterales</taxon>
        <taxon>Paracoccaceae</taxon>
        <taxon>Neogemmobacter</taxon>
    </lineage>
</organism>
<protein>
    <submittedName>
        <fullName evidence="3">Transcriptional regulator</fullName>
    </submittedName>
</protein>
<feature type="compositionally biased region" description="Polar residues" evidence="1">
    <location>
        <begin position="1"/>
        <end position="21"/>
    </location>
</feature>
<feature type="region of interest" description="Disordered" evidence="1">
    <location>
        <begin position="1"/>
        <end position="23"/>
    </location>
</feature>
<evidence type="ECO:0000313" key="3">
    <source>
        <dbReference type="EMBL" id="GHC57427.1"/>
    </source>
</evidence>
<dbReference type="PROSITE" id="PS50943">
    <property type="entry name" value="HTH_CROC1"/>
    <property type="match status" value="1"/>
</dbReference>
<reference evidence="3" key="1">
    <citation type="journal article" date="2014" name="Int. J. Syst. Evol. Microbiol.">
        <title>Complete genome sequence of Corynebacterium casei LMG S-19264T (=DSM 44701T), isolated from a smear-ripened cheese.</title>
        <authorList>
            <consortium name="US DOE Joint Genome Institute (JGI-PGF)"/>
            <person name="Walter F."/>
            <person name="Albersmeier A."/>
            <person name="Kalinowski J."/>
            <person name="Ruckert C."/>
        </authorList>
    </citation>
    <scope>NUCLEOTIDE SEQUENCE</scope>
    <source>
        <strain evidence="3">KCTC 23310</strain>
    </source>
</reference>
<dbReference type="EMBL" id="BMYJ01000006">
    <property type="protein sequence ID" value="GHC57427.1"/>
    <property type="molecule type" value="Genomic_DNA"/>
</dbReference>
<comment type="caution">
    <text evidence="3">The sequence shown here is derived from an EMBL/GenBank/DDBJ whole genome shotgun (WGS) entry which is preliminary data.</text>
</comment>
<name>A0A918WLL5_9RHOB</name>
<evidence type="ECO:0000256" key="1">
    <source>
        <dbReference type="SAM" id="MobiDB-lite"/>
    </source>
</evidence>
<accession>A0A918WLL5</accession>
<gene>
    <name evidence="3" type="ORF">GCM10007315_21060</name>
</gene>
<dbReference type="GO" id="GO:0003677">
    <property type="term" value="F:DNA binding"/>
    <property type="evidence" value="ECO:0007669"/>
    <property type="project" value="InterPro"/>
</dbReference>
<dbReference type="InterPro" id="IPR001387">
    <property type="entry name" value="Cro/C1-type_HTH"/>
</dbReference>
<dbReference type="Gene3D" id="1.10.260.40">
    <property type="entry name" value="lambda repressor-like DNA-binding domains"/>
    <property type="match status" value="1"/>
</dbReference>
<dbReference type="SMART" id="SM00530">
    <property type="entry name" value="HTH_XRE"/>
    <property type="match status" value="1"/>
</dbReference>
<dbReference type="InterPro" id="IPR039554">
    <property type="entry name" value="HigA2-like_HTH"/>
</dbReference>
<dbReference type="InterPro" id="IPR010982">
    <property type="entry name" value="Lambda_DNA-bd_dom_sf"/>
</dbReference>
<reference evidence="3" key="2">
    <citation type="submission" date="2020-09" db="EMBL/GenBank/DDBJ databases">
        <authorList>
            <person name="Sun Q."/>
            <person name="Kim S."/>
        </authorList>
    </citation>
    <scope>NUCLEOTIDE SEQUENCE</scope>
    <source>
        <strain evidence="3">KCTC 23310</strain>
    </source>
</reference>
<dbReference type="CDD" id="cd00093">
    <property type="entry name" value="HTH_XRE"/>
    <property type="match status" value="1"/>
</dbReference>